<accession>A0AA88UT26</accession>
<keyword evidence="1" id="KW-0472">Membrane</keyword>
<keyword evidence="1" id="KW-0812">Transmembrane</keyword>
<feature type="transmembrane region" description="Helical" evidence="1">
    <location>
        <begin position="116"/>
        <end position="139"/>
    </location>
</feature>
<keyword evidence="1" id="KW-1133">Transmembrane helix</keyword>
<protein>
    <recommendedName>
        <fullName evidence="2">K-box domain-containing protein</fullName>
    </recommendedName>
</protein>
<evidence type="ECO:0000313" key="3">
    <source>
        <dbReference type="EMBL" id="KAK2986702.1"/>
    </source>
</evidence>
<dbReference type="GO" id="GO:0005634">
    <property type="term" value="C:nucleus"/>
    <property type="evidence" value="ECO:0007669"/>
    <property type="project" value="InterPro"/>
</dbReference>
<dbReference type="GO" id="GO:0003700">
    <property type="term" value="F:DNA-binding transcription factor activity"/>
    <property type="evidence" value="ECO:0007669"/>
    <property type="project" value="InterPro"/>
</dbReference>
<feature type="domain" description="K-box" evidence="2">
    <location>
        <begin position="268"/>
        <end position="342"/>
    </location>
</feature>
<name>A0AA88UT26_9ASTE</name>
<proteinExistence type="predicted"/>
<organism evidence="3 4">
    <name type="scientific">Escallonia rubra</name>
    <dbReference type="NCBI Taxonomy" id="112253"/>
    <lineage>
        <taxon>Eukaryota</taxon>
        <taxon>Viridiplantae</taxon>
        <taxon>Streptophyta</taxon>
        <taxon>Embryophyta</taxon>
        <taxon>Tracheophyta</taxon>
        <taxon>Spermatophyta</taxon>
        <taxon>Magnoliopsida</taxon>
        <taxon>eudicotyledons</taxon>
        <taxon>Gunneridae</taxon>
        <taxon>Pentapetalae</taxon>
        <taxon>asterids</taxon>
        <taxon>campanulids</taxon>
        <taxon>Escalloniales</taxon>
        <taxon>Escalloniaceae</taxon>
        <taxon>Escallonia</taxon>
    </lineage>
</organism>
<feature type="transmembrane region" description="Helical" evidence="1">
    <location>
        <begin position="145"/>
        <end position="165"/>
    </location>
</feature>
<evidence type="ECO:0000313" key="4">
    <source>
        <dbReference type="Proteomes" id="UP001187471"/>
    </source>
</evidence>
<dbReference type="PROSITE" id="PS51297">
    <property type="entry name" value="K_BOX"/>
    <property type="match status" value="1"/>
</dbReference>
<reference evidence="3" key="1">
    <citation type="submission" date="2022-12" db="EMBL/GenBank/DDBJ databases">
        <title>Draft genome assemblies for two species of Escallonia (Escalloniales).</title>
        <authorList>
            <person name="Chanderbali A."/>
            <person name="Dervinis C."/>
            <person name="Anghel I."/>
            <person name="Soltis D."/>
            <person name="Soltis P."/>
            <person name="Zapata F."/>
        </authorList>
    </citation>
    <scope>NUCLEOTIDE SEQUENCE</scope>
    <source>
        <strain evidence="3">UCBG92.1500</strain>
        <tissue evidence="3">Leaf</tissue>
    </source>
</reference>
<keyword evidence="4" id="KW-1185">Reference proteome</keyword>
<dbReference type="PANTHER" id="PTHR11439:SF450">
    <property type="entry name" value="REVERSE TRANSCRIPTASE TY1_COPIA-TYPE DOMAIN-CONTAINING PROTEIN"/>
    <property type="match status" value="1"/>
</dbReference>
<evidence type="ECO:0000256" key="1">
    <source>
        <dbReference type="SAM" id="Phobius"/>
    </source>
</evidence>
<dbReference type="InterPro" id="IPR002487">
    <property type="entry name" value="TF_Kbox"/>
</dbReference>
<dbReference type="CDD" id="cd09272">
    <property type="entry name" value="RNase_HI_RT_Ty1"/>
    <property type="match status" value="1"/>
</dbReference>
<sequence>MRSEFSIKDLGPLHYFLGIEVSYAPTGLFISQRRYITDLLSKASTTHSKPVLTPVSTPPKSFVPEDAPFSDPTRYRSVVGALQYLTLPDLILPLPLIRHTNTCTLQMKLIGVTSNAFFDIFAAQLIMVLCLLVLAFGMYKPLLTLIGLAMLTTINPPGALPYISWSSRKQRTVARSLIEAEYKALADCASELTWLRSLHTELGFPLHQSLILWCDNTGATYLSVNPVFHARMKHIEIDFHFVRDKFYMFLLVLAKGGGKLKASIAEPARKPSVKYYFSGLGTCNFKQHARQLMGKELCGLGVNELQNLENQLEISLRGVRTKKEHILTNEIQELNRKVCLRP</sequence>
<dbReference type="PANTHER" id="PTHR11439">
    <property type="entry name" value="GAG-POL-RELATED RETROTRANSPOSON"/>
    <property type="match status" value="1"/>
</dbReference>
<dbReference type="AlphaFoldDB" id="A0AA88UT26"/>
<dbReference type="EMBL" id="JAVXUO010001034">
    <property type="protein sequence ID" value="KAK2986702.1"/>
    <property type="molecule type" value="Genomic_DNA"/>
</dbReference>
<evidence type="ECO:0000259" key="2">
    <source>
        <dbReference type="PROSITE" id="PS51297"/>
    </source>
</evidence>
<gene>
    <name evidence="3" type="ORF">RJ640_010927</name>
</gene>
<dbReference type="Proteomes" id="UP001187471">
    <property type="component" value="Unassembled WGS sequence"/>
</dbReference>
<comment type="caution">
    <text evidence="3">The sequence shown here is derived from an EMBL/GenBank/DDBJ whole genome shotgun (WGS) entry which is preliminary data.</text>
</comment>
<dbReference type="Pfam" id="PF01486">
    <property type="entry name" value="K-box"/>
    <property type="match status" value="1"/>
</dbReference>